<dbReference type="Proteomes" id="UP001320876">
    <property type="component" value="Unassembled WGS sequence"/>
</dbReference>
<accession>A0ABT3GGE8</accession>
<protein>
    <submittedName>
        <fullName evidence="1">Uncharacterized protein</fullName>
    </submittedName>
</protein>
<evidence type="ECO:0000313" key="2">
    <source>
        <dbReference type="Proteomes" id="UP001320876"/>
    </source>
</evidence>
<name>A0ABT3GGE8_9BACT</name>
<proteinExistence type="predicted"/>
<sequence>MKFSLAIYNAKTGLFQCQGCGVTVKPPDMPCEMKAFARACNAFSHQHRYCVHPDALPAVALSLRQPWAWLMIRPDITDPAERAAALAAGLIKDIENRKKRWHFRGRCLVHASKGMTLREYFQVQRFAEGLGITIPKKPDLQFGGIIGEFTVIDRVTEHPSPWFFGPYGYVVKDAKPLPFQPCDGALGWFTPKLAVA</sequence>
<gene>
    <name evidence="1" type="ORF">OKA05_09040</name>
</gene>
<keyword evidence="2" id="KW-1185">Reference proteome</keyword>
<evidence type="ECO:0000313" key="1">
    <source>
        <dbReference type="EMBL" id="MCW1922697.1"/>
    </source>
</evidence>
<dbReference type="SUPFAM" id="SSF88697">
    <property type="entry name" value="PUA domain-like"/>
    <property type="match status" value="1"/>
</dbReference>
<dbReference type="RefSeq" id="WP_264486805.1">
    <property type="nucleotide sequence ID" value="NZ_JAPDDT010000003.1"/>
</dbReference>
<dbReference type="EMBL" id="JAPDDT010000003">
    <property type="protein sequence ID" value="MCW1922697.1"/>
    <property type="molecule type" value="Genomic_DNA"/>
</dbReference>
<comment type="caution">
    <text evidence="1">The sequence shown here is derived from an EMBL/GenBank/DDBJ whole genome shotgun (WGS) entry which is preliminary data.</text>
</comment>
<reference evidence="1 2" key="1">
    <citation type="submission" date="2022-10" db="EMBL/GenBank/DDBJ databases">
        <title>Luteolibacter arcticus strain CCTCC AB 2014275, whole genome shotgun sequencing project.</title>
        <authorList>
            <person name="Zhao G."/>
            <person name="Shen L."/>
        </authorList>
    </citation>
    <scope>NUCLEOTIDE SEQUENCE [LARGE SCALE GENOMIC DNA]</scope>
    <source>
        <strain evidence="1 2">CCTCC AB 2014275</strain>
    </source>
</reference>
<dbReference type="InterPro" id="IPR015947">
    <property type="entry name" value="PUA-like_sf"/>
</dbReference>
<organism evidence="1 2">
    <name type="scientific">Luteolibacter arcticus</name>
    <dbReference type="NCBI Taxonomy" id="1581411"/>
    <lineage>
        <taxon>Bacteria</taxon>
        <taxon>Pseudomonadati</taxon>
        <taxon>Verrucomicrobiota</taxon>
        <taxon>Verrucomicrobiia</taxon>
        <taxon>Verrucomicrobiales</taxon>
        <taxon>Verrucomicrobiaceae</taxon>
        <taxon>Luteolibacter</taxon>
    </lineage>
</organism>